<gene>
    <name evidence="2" type="ORF">J7S33_04610</name>
    <name evidence="1" type="ORF">JOE68_000861</name>
</gene>
<evidence type="ECO:0000313" key="4">
    <source>
        <dbReference type="Proteomes" id="UP001195724"/>
    </source>
</evidence>
<name>A0A8T8I196_9PSEU</name>
<evidence type="ECO:0000313" key="1">
    <source>
        <dbReference type="EMBL" id="MBM7809996.1"/>
    </source>
</evidence>
<dbReference type="Proteomes" id="UP001195724">
    <property type="component" value="Unassembled WGS sequence"/>
</dbReference>
<dbReference type="AlphaFoldDB" id="A0A8T8I196"/>
<dbReference type="EMBL" id="CP072788">
    <property type="protein sequence ID" value="QTR04240.1"/>
    <property type="molecule type" value="Genomic_DNA"/>
</dbReference>
<sequence length="142" mass="15495">MNQARKTAAVWSTLSTGELAEQVRLTVKAHDARARAVWEVVGEDQVLAARVRGALAGLKAEFRGHRDEVMWLLWVNQAQQHLTPTAPAKATLEAPEPQPVEVPEAPEIALTAASFDRADGGARREARDIPVMLFQEPPSAAR</sequence>
<organism evidence="2 3">
    <name type="scientific">Saccharothrix algeriensis</name>
    <dbReference type="NCBI Taxonomy" id="173560"/>
    <lineage>
        <taxon>Bacteria</taxon>
        <taxon>Bacillati</taxon>
        <taxon>Actinomycetota</taxon>
        <taxon>Actinomycetes</taxon>
        <taxon>Pseudonocardiales</taxon>
        <taxon>Pseudonocardiaceae</taxon>
        <taxon>Saccharothrix</taxon>
    </lineage>
</organism>
<reference evidence="1 4" key="1">
    <citation type="submission" date="2021-01" db="EMBL/GenBank/DDBJ databases">
        <title>Sequencing the genomes of 1000 actinobacteria strains.</title>
        <authorList>
            <person name="Klenk H.-P."/>
        </authorList>
    </citation>
    <scope>NUCLEOTIDE SEQUENCE [LARGE SCALE GENOMIC DNA]</scope>
    <source>
        <strain evidence="1 4">DSM 44581</strain>
    </source>
</reference>
<keyword evidence="4" id="KW-1185">Reference proteome</keyword>
<dbReference type="RefSeq" id="WP_204841032.1">
    <property type="nucleotide sequence ID" value="NZ_JAFBCL010000001.1"/>
</dbReference>
<accession>A0A8T8I196</accession>
<reference evidence="2" key="2">
    <citation type="submission" date="2021-04" db="EMBL/GenBank/DDBJ databases">
        <title>Saccharothrix algeriensis WGS.</title>
        <authorList>
            <person name="Stuskova K."/>
            <person name="Hakalova E."/>
            <person name="Tebbal A.B."/>
            <person name="Eichmeier A."/>
        </authorList>
    </citation>
    <scope>NUCLEOTIDE SEQUENCE</scope>
    <source>
        <strain evidence="2">NRRL B-24137</strain>
    </source>
</reference>
<dbReference type="Proteomes" id="UP000671828">
    <property type="component" value="Chromosome"/>
</dbReference>
<evidence type="ECO:0000313" key="2">
    <source>
        <dbReference type="EMBL" id="QTR04240.1"/>
    </source>
</evidence>
<dbReference type="EMBL" id="JAFBCL010000001">
    <property type="protein sequence ID" value="MBM7809996.1"/>
    <property type="molecule type" value="Genomic_DNA"/>
</dbReference>
<proteinExistence type="predicted"/>
<protein>
    <submittedName>
        <fullName evidence="2">Uncharacterized protein</fullName>
    </submittedName>
</protein>
<evidence type="ECO:0000313" key="3">
    <source>
        <dbReference type="Proteomes" id="UP000671828"/>
    </source>
</evidence>